<name>A0A6P5AD80_BRABE</name>
<dbReference type="Gene3D" id="2.60.120.260">
    <property type="entry name" value="Galactose-binding domain-like"/>
    <property type="match status" value="2"/>
</dbReference>
<evidence type="ECO:0000313" key="10">
    <source>
        <dbReference type="RefSeq" id="XP_019639706.1"/>
    </source>
</evidence>
<evidence type="ECO:0000256" key="6">
    <source>
        <dbReference type="ARBA" id="ARBA00022837"/>
    </source>
</evidence>
<gene>
    <name evidence="10" type="primary">LOC109481555</name>
</gene>
<keyword evidence="5" id="KW-0430">Lectin</keyword>
<proteinExistence type="inferred from homology"/>
<protein>
    <submittedName>
        <fullName evidence="10">Pentraxin fusion protein-like</fullName>
    </submittedName>
</protein>
<dbReference type="PANTHER" id="PTHR45713">
    <property type="entry name" value="FTP DOMAIN-CONTAINING PROTEIN"/>
    <property type="match status" value="1"/>
</dbReference>
<dbReference type="Proteomes" id="UP000515135">
    <property type="component" value="Unplaced"/>
</dbReference>
<dbReference type="Pfam" id="PF22633">
    <property type="entry name" value="F5_F8_type_C_2"/>
    <property type="match status" value="2"/>
</dbReference>
<dbReference type="FunFam" id="2.60.120.260:FF:000105">
    <property type="entry name" value="Sushi, von Willebrand factor type A, EGF and pentraxin domain-containing protein 1"/>
    <property type="match status" value="2"/>
</dbReference>
<dbReference type="SMART" id="SM00607">
    <property type="entry name" value="FTP"/>
    <property type="match status" value="2"/>
</dbReference>
<keyword evidence="4" id="KW-0479">Metal-binding</keyword>
<dbReference type="PANTHER" id="PTHR45713:SF6">
    <property type="entry name" value="F5_8 TYPE C DOMAIN-CONTAINING PROTEIN"/>
    <property type="match status" value="1"/>
</dbReference>
<evidence type="ECO:0000256" key="2">
    <source>
        <dbReference type="ARBA" id="ARBA00010147"/>
    </source>
</evidence>
<dbReference type="InterPro" id="IPR051941">
    <property type="entry name" value="BG_Antigen-Binding_Lectin"/>
</dbReference>
<reference evidence="10" key="1">
    <citation type="submission" date="2025-08" db="UniProtKB">
        <authorList>
            <consortium name="RefSeq"/>
        </authorList>
    </citation>
    <scope>IDENTIFICATION</scope>
    <source>
        <tissue evidence="10">Gonad</tissue>
    </source>
</reference>
<comment type="subunit">
    <text evidence="3">Homotrimer.</text>
</comment>
<dbReference type="GO" id="GO:0001868">
    <property type="term" value="P:regulation of complement activation, lectin pathway"/>
    <property type="evidence" value="ECO:0007669"/>
    <property type="project" value="UniProtKB-ARBA"/>
</dbReference>
<dbReference type="OrthoDB" id="547680at2759"/>
<dbReference type="GO" id="GO:0010185">
    <property type="term" value="P:regulation of cellular defense response"/>
    <property type="evidence" value="ECO:0007669"/>
    <property type="project" value="UniProtKB-ARBA"/>
</dbReference>
<feature type="domain" description="Fucolectin tachylectin-4 pentraxin-1" evidence="8">
    <location>
        <begin position="166"/>
        <end position="310"/>
    </location>
</feature>
<dbReference type="RefSeq" id="XP_019639706.1">
    <property type="nucleotide sequence ID" value="XM_019784147.1"/>
</dbReference>
<evidence type="ECO:0000256" key="3">
    <source>
        <dbReference type="ARBA" id="ARBA00011233"/>
    </source>
</evidence>
<dbReference type="InterPro" id="IPR008979">
    <property type="entry name" value="Galactose-bd-like_sf"/>
</dbReference>
<organism evidence="9 10">
    <name type="scientific">Branchiostoma belcheri</name>
    <name type="common">Amphioxus</name>
    <dbReference type="NCBI Taxonomy" id="7741"/>
    <lineage>
        <taxon>Eukaryota</taxon>
        <taxon>Metazoa</taxon>
        <taxon>Chordata</taxon>
        <taxon>Cephalochordata</taxon>
        <taxon>Leptocardii</taxon>
        <taxon>Amphioxiformes</taxon>
        <taxon>Branchiostomatidae</taxon>
        <taxon>Branchiostoma</taxon>
    </lineage>
</organism>
<comment type="function">
    <text evidence="1">Acts as a defensive agent. Recognizes blood group fucosylated oligosaccharides including A, B, H and Lewis B-type antigens. Does not recognize Lewis A antigen and has low affinity for monovalent haptens.</text>
</comment>
<evidence type="ECO:0000256" key="4">
    <source>
        <dbReference type="ARBA" id="ARBA00022723"/>
    </source>
</evidence>
<dbReference type="GO" id="GO:0046872">
    <property type="term" value="F:metal ion binding"/>
    <property type="evidence" value="ECO:0007669"/>
    <property type="project" value="UniProtKB-KW"/>
</dbReference>
<evidence type="ECO:0000259" key="8">
    <source>
        <dbReference type="SMART" id="SM00607"/>
    </source>
</evidence>
<keyword evidence="7" id="KW-1015">Disulfide bond</keyword>
<keyword evidence="9" id="KW-1185">Reference proteome</keyword>
<dbReference type="InterPro" id="IPR006585">
    <property type="entry name" value="FTP1"/>
</dbReference>
<keyword evidence="6" id="KW-0106">Calcium</keyword>
<evidence type="ECO:0000256" key="5">
    <source>
        <dbReference type="ARBA" id="ARBA00022734"/>
    </source>
</evidence>
<evidence type="ECO:0000256" key="1">
    <source>
        <dbReference type="ARBA" id="ARBA00002219"/>
    </source>
</evidence>
<accession>A0A6P5AD80</accession>
<dbReference type="SUPFAM" id="SSF49785">
    <property type="entry name" value="Galactose-binding domain-like"/>
    <property type="match status" value="2"/>
</dbReference>
<dbReference type="KEGG" id="bbel:109481555"/>
<sequence>MIMLMTVVLPGAGVHGNVALGRPAYQTSSGGGAAALAVDGNTATDYFAQPATCTHTANPAPPNPSWWVDLGRSYMAERVVIFNRQDCCMKRLNPFNIHIGDSDQVSENPKCGGDHHISAQEPSITISCQGMKGRYVGVRLPGPSRVLTLCEVQVFAGRPEPSRTASYNVARGKNAYQTSTLVEMRAVAGRAVDGKTDADFDSRSCTHTRNEANPSWWVDLGVSFHIKTVVIFNRQDCCQERLNPFNIHIGDSDQVNENPRCGGDHHIGTDRPSITVSCQGMRGRYVGVRLPGPSRTLSLCEVRVFSDSAHAFTHCRKVCSKMSCLNLHC</sequence>
<dbReference type="GO" id="GO:0042806">
    <property type="term" value="F:fucose binding"/>
    <property type="evidence" value="ECO:0007669"/>
    <property type="project" value="UniProtKB-ARBA"/>
</dbReference>
<dbReference type="GeneID" id="109481555"/>
<dbReference type="AlphaFoldDB" id="A0A6P5AD80"/>
<evidence type="ECO:0000256" key="7">
    <source>
        <dbReference type="ARBA" id="ARBA00023157"/>
    </source>
</evidence>
<comment type="similarity">
    <text evidence="2">Belongs to the fucolectin family.</text>
</comment>
<evidence type="ECO:0000313" key="9">
    <source>
        <dbReference type="Proteomes" id="UP000515135"/>
    </source>
</evidence>
<feature type="domain" description="Fucolectin tachylectin-4 pentraxin-1" evidence="8">
    <location>
        <begin position="15"/>
        <end position="161"/>
    </location>
</feature>